<proteinExistence type="predicted"/>
<evidence type="ECO:0000313" key="2">
    <source>
        <dbReference type="Proteomes" id="UP000525652"/>
    </source>
</evidence>
<evidence type="ECO:0000313" key="1">
    <source>
        <dbReference type="EMBL" id="MBC2604424.1"/>
    </source>
</evidence>
<dbReference type="SUPFAM" id="SSF48208">
    <property type="entry name" value="Six-hairpin glycosidases"/>
    <property type="match status" value="1"/>
</dbReference>
<comment type="caution">
    <text evidence="1">The sequence shown here is derived from an EMBL/GenBank/DDBJ whole genome shotgun (WGS) entry which is preliminary data.</text>
</comment>
<reference evidence="1 2" key="1">
    <citation type="submission" date="2020-07" db="EMBL/GenBank/DDBJ databases">
        <authorList>
            <person name="Feng X."/>
        </authorList>
    </citation>
    <scope>NUCLEOTIDE SEQUENCE [LARGE SCALE GENOMIC DNA]</scope>
    <source>
        <strain evidence="1 2">JCM14086</strain>
    </source>
</reference>
<dbReference type="InterPro" id="IPR008928">
    <property type="entry name" value="6-hairpin_glycosidase_sf"/>
</dbReference>
<dbReference type="EMBL" id="JACHVA010000143">
    <property type="protein sequence ID" value="MBC2604424.1"/>
    <property type="molecule type" value="Genomic_DNA"/>
</dbReference>
<dbReference type="RefSeq" id="WP_185695033.1">
    <property type="nucleotide sequence ID" value="NZ_JACHVA010000143.1"/>
</dbReference>
<dbReference type="GO" id="GO:0005975">
    <property type="term" value="P:carbohydrate metabolic process"/>
    <property type="evidence" value="ECO:0007669"/>
    <property type="project" value="InterPro"/>
</dbReference>
<dbReference type="AlphaFoldDB" id="A0A7X1B2G4"/>
<name>A0A7X1B2G4_9BACT</name>
<gene>
    <name evidence="1" type="ORF">H5P30_21800</name>
</gene>
<accession>A0A7X1B2G4</accession>
<protein>
    <submittedName>
        <fullName evidence="1">Uncharacterized protein</fullName>
    </submittedName>
</protein>
<dbReference type="Proteomes" id="UP000525652">
    <property type="component" value="Unassembled WGS sequence"/>
</dbReference>
<keyword evidence="2" id="KW-1185">Reference proteome</keyword>
<sequence>MTTHIQYPRPEATAQSVFTQEMVDMATAHILSWRQAVGNFGTLLLHACWGESSSLQRRYHGQTAPGTYPRFQGMRALFDYTGDETWRWQADDIIANILFLQEPGGGFRHAANEGEPIYSSDPTCPIHQGLPLLTLVEYLDWSGALEERKPAVAEAIEKNLGFLARDWWKKGNVWSGPLPDAGFCGVTNQDLVVVAAMARHAQITGEDHFYKTYGKPTLDFFLSPRFYHENIGLFERGDKPNFTERTGYHDLVIRMLEITHHATGDERLPAVLDNVCNHLFDAVFTDSEGWTYFGWGAETDPDDKSYVKSWTRNPQVMTETPKLLLCLKDHLRRNPNPDQQKTFDKIEQTMAAYVFSDGSIPLTLNGDDDLFKVTSTPLQIWSYAIQYLGKKLKSPKRTQIPCIHRSTGRVSWRCNQDLWTIEVDGVRQFGGLKSNPSAVVIGPEETLAGADFDRLAEPSVIEKI</sequence>
<organism evidence="1 2">
    <name type="scientific">Puniceicoccus vermicola</name>
    <dbReference type="NCBI Taxonomy" id="388746"/>
    <lineage>
        <taxon>Bacteria</taxon>
        <taxon>Pseudomonadati</taxon>
        <taxon>Verrucomicrobiota</taxon>
        <taxon>Opitutia</taxon>
        <taxon>Puniceicoccales</taxon>
        <taxon>Puniceicoccaceae</taxon>
        <taxon>Puniceicoccus</taxon>
    </lineage>
</organism>